<dbReference type="PIRSF" id="PIRSF029215">
    <property type="entry name" value="UCP029215"/>
    <property type="match status" value="1"/>
</dbReference>
<protein>
    <submittedName>
        <fullName evidence="2">DUF2213 domain-containing protein</fullName>
    </submittedName>
</protein>
<feature type="coiled-coil region" evidence="1">
    <location>
        <begin position="219"/>
        <end position="264"/>
    </location>
</feature>
<proteinExistence type="predicted"/>
<keyword evidence="1" id="KW-0175">Coiled coil</keyword>
<organism evidence="2 3">
    <name type="scientific">Nitratireductor rhodophyticola</name>
    <dbReference type="NCBI Taxonomy" id="2854036"/>
    <lineage>
        <taxon>Bacteria</taxon>
        <taxon>Pseudomonadati</taxon>
        <taxon>Pseudomonadota</taxon>
        <taxon>Alphaproteobacteria</taxon>
        <taxon>Hyphomicrobiales</taxon>
        <taxon>Phyllobacteriaceae</taxon>
        <taxon>Nitratireductor</taxon>
    </lineage>
</organism>
<accession>A0ABS7RD28</accession>
<dbReference type="Pfam" id="PF09979">
    <property type="entry name" value="DUF2213"/>
    <property type="match status" value="1"/>
</dbReference>
<evidence type="ECO:0000313" key="3">
    <source>
        <dbReference type="Proteomes" id="UP000777661"/>
    </source>
</evidence>
<dbReference type="InterPro" id="IPR016913">
    <property type="entry name" value="UCP029215"/>
</dbReference>
<evidence type="ECO:0000313" key="2">
    <source>
        <dbReference type="EMBL" id="MBY8918814.1"/>
    </source>
</evidence>
<reference evidence="2 3" key="1">
    <citation type="submission" date="2021-06" db="EMBL/GenBank/DDBJ databases">
        <title>Nitratireductor porphyridii sp. nov., isolated from a small marine red alga, Porphyridium purpureum in South Korea.</title>
        <authorList>
            <person name="Kim K.H."/>
            <person name="Kristyanto S."/>
            <person name="Jeon C.O."/>
        </authorList>
    </citation>
    <scope>NUCLEOTIDE SEQUENCE [LARGE SCALE GENOMIC DNA]</scope>
    <source>
        <strain evidence="2 3">R6</strain>
    </source>
</reference>
<keyword evidence="3" id="KW-1185">Reference proteome</keyword>
<evidence type="ECO:0000256" key="1">
    <source>
        <dbReference type="SAM" id="Coils"/>
    </source>
</evidence>
<dbReference type="RefSeq" id="WP_223004315.1">
    <property type="nucleotide sequence ID" value="NZ_JAHSQO010000007.1"/>
</dbReference>
<sequence length="376" mass="40025">MQFTDRVTVAGTRLRDDGYLVADARVARTGIQNYAGWEVGKPQMPVVRVYRPPDEVFSRDAMASFAHRPITNDHPDEDVTADNWKELAVGQSGDEVARDGTFLRIPLMVADGKMISGIEGGKRQLSAGYMATLDWTAGKTADGEHYDAIQRNIRANHIAVVHQGRAGSEVRIGDDANKWGAAPITPTMDKETITMSDALRTVVVDGLSVSTTDQGAQAIDKLQKDAAALQTKLSDAETAHKKALDAKDTELAEKDAKIADLEKKVIDAAALDALVQARADLVGKAKALAPDVKTEGVADADIRKAVVIAKRGEDAVKDRSAAYIDAAFDFIAEDAGKGDGDQVRDALKGGLKAADANGAWSDSVFAAAGVQTKKEA</sequence>
<comment type="caution">
    <text evidence="2">The sequence shown here is derived from an EMBL/GenBank/DDBJ whole genome shotgun (WGS) entry which is preliminary data.</text>
</comment>
<dbReference type="EMBL" id="JAHSQO010000007">
    <property type="protein sequence ID" value="MBY8918814.1"/>
    <property type="molecule type" value="Genomic_DNA"/>
</dbReference>
<dbReference type="Proteomes" id="UP000777661">
    <property type="component" value="Unassembled WGS sequence"/>
</dbReference>
<gene>
    <name evidence="2" type="ORF">KVG22_19590</name>
</gene>
<name>A0ABS7RD28_9HYPH</name>